<dbReference type="Gene3D" id="3.40.50.720">
    <property type="entry name" value="NAD(P)-binding Rossmann-like Domain"/>
    <property type="match status" value="1"/>
</dbReference>
<keyword evidence="2" id="KW-1185">Reference proteome</keyword>
<dbReference type="PANTHER" id="PTHR43975">
    <property type="entry name" value="ZGC:101858"/>
    <property type="match status" value="1"/>
</dbReference>
<organism evidence="2 3">
    <name type="scientific">Aplysia californica</name>
    <name type="common">California sea hare</name>
    <dbReference type="NCBI Taxonomy" id="6500"/>
    <lineage>
        <taxon>Eukaryota</taxon>
        <taxon>Metazoa</taxon>
        <taxon>Spiralia</taxon>
        <taxon>Lophotrochozoa</taxon>
        <taxon>Mollusca</taxon>
        <taxon>Gastropoda</taxon>
        <taxon>Heterobranchia</taxon>
        <taxon>Euthyneura</taxon>
        <taxon>Tectipleura</taxon>
        <taxon>Aplysiida</taxon>
        <taxon>Aplysioidea</taxon>
        <taxon>Aplysiidae</taxon>
        <taxon>Aplysia</taxon>
    </lineage>
</organism>
<evidence type="ECO:0000313" key="3">
    <source>
        <dbReference type="RefSeq" id="XP_012935008.1"/>
    </source>
</evidence>
<accession>A0ABM0ZV04</accession>
<proteinExistence type="predicted"/>
<dbReference type="InterPro" id="IPR036291">
    <property type="entry name" value="NAD(P)-bd_dom_sf"/>
</dbReference>
<dbReference type="InterPro" id="IPR002347">
    <property type="entry name" value="SDR_fam"/>
</dbReference>
<dbReference type="Proteomes" id="UP000694888">
    <property type="component" value="Unplaced"/>
</dbReference>
<name>A0ABM0ZV04_APLCA</name>
<evidence type="ECO:0000313" key="2">
    <source>
        <dbReference type="Proteomes" id="UP000694888"/>
    </source>
</evidence>
<gene>
    <name evidence="3" type="primary">LOC101845152</name>
</gene>
<dbReference type="Pfam" id="PF13561">
    <property type="entry name" value="adh_short_C2"/>
    <property type="match status" value="1"/>
</dbReference>
<dbReference type="PRINTS" id="PR00081">
    <property type="entry name" value="GDHRDH"/>
</dbReference>
<dbReference type="RefSeq" id="XP_012935008.1">
    <property type="nucleotide sequence ID" value="XM_013079554.2"/>
</dbReference>
<keyword evidence="1" id="KW-0560">Oxidoreductase</keyword>
<dbReference type="PROSITE" id="PS00061">
    <property type="entry name" value="ADH_SHORT"/>
    <property type="match status" value="1"/>
</dbReference>
<sequence length="292" mass="31411">MDGGQFLDKVVIVTGASSGIGQQVALTLADKGTKLTIQGRDQDRLNETLEQCRKASGKKGNITTVLGDVTETEVRKALVDKTIQTFGSLDILISCVGMAFPSSGIFDETEETFDIVMNSNLRSVFFLIQYATPYLEKTKGSIVVVSSVASLMPQPQNTVYAMAKNSLNHLVSCLAVELGPKGTFCSFIKISPSPLSVSVCIRINTTNPSATRTRALRTFDQALGMSDFSVMDMSLKMLASAHPLHGRCATVREQSDVIVFLASAQASFVTGQHIYVDGGICLHMGTPTPKME</sequence>
<evidence type="ECO:0000256" key="1">
    <source>
        <dbReference type="ARBA" id="ARBA00023002"/>
    </source>
</evidence>
<dbReference type="GeneID" id="101845152"/>
<reference evidence="3" key="1">
    <citation type="submission" date="2025-08" db="UniProtKB">
        <authorList>
            <consortium name="RefSeq"/>
        </authorList>
    </citation>
    <scope>IDENTIFICATION</scope>
</reference>
<dbReference type="PANTHER" id="PTHR43975:SF2">
    <property type="entry name" value="EG:BACR7A4.14 PROTEIN-RELATED"/>
    <property type="match status" value="1"/>
</dbReference>
<protein>
    <submittedName>
        <fullName evidence="3">Uncharacterized oxidoreductase TM_0325-like</fullName>
    </submittedName>
</protein>
<dbReference type="SUPFAM" id="SSF51735">
    <property type="entry name" value="NAD(P)-binding Rossmann-fold domains"/>
    <property type="match status" value="1"/>
</dbReference>
<dbReference type="InterPro" id="IPR020904">
    <property type="entry name" value="Sc_DH/Rdtase_CS"/>
</dbReference>